<name>A0AAV9NQE2_9EURO</name>
<reference evidence="2 3" key="1">
    <citation type="submission" date="2023-08" db="EMBL/GenBank/DDBJ databases">
        <title>Black Yeasts Isolated from many extreme environments.</title>
        <authorList>
            <person name="Coleine C."/>
            <person name="Stajich J.E."/>
            <person name="Selbmann L."/>
        </authorList>
    </citation>
    <scope>NUCLEOTIDE SEQUENCE [LARGE SCALE GENOMIC DNA]</scope>
    <source>
        <strain evidence="2 3">CCFEE 5792</strain>
    </source>
</reference>
<evidence type="ECO:0000313" key="3">
    <source>
        <dbReference type="Proteomes" id="UP001358417"/>
    </source>
</evidence>
<sequence length="343" mass="37198">MAQGQGSHVLVVGAGSMGLITGYILQLAGAKITFLIRPHRAESLDRPQKLYSYDDNQLKTFTGYDYITNPSDISGTDYDFIIITLDGAALKNEVGETLVKSLGKAVRGTRAKIILGTVFFNLMPWFLKTANLESEQVISGQLWIHIYPTSAVTLPVHGSEDVKLIAQADQAYTDCLGQGFSVENSSPAIATAFADLWNSSGVSKCGVVPKEESAVNMTSFFPILAVWGLLDWRNAQKFDATDPLWILAVKAVKEIQGLGLHGAVGQQAAAATTEASLVQVFAGMDKVMPLNLEEFNRYHHGGKVNTQDRALLHACIEQGDAEGKSMTALKDLVRRIEAQAPRE</sequence>
<evidence type="ECO:0000259" key="1">
    <source>
        <dbReference type="Pfam" id="PF02558"/>
    </source>
</evidence>
<proteinExistence type="predicted"/>
<dbReference type="Gene3D" id="3.40.50.720">
    <property type="entry name" value="NAD(P)-binding Rossmann-like Domain"/>
    <property type="match status" value="1"/>
</dbReference>
<dbReference type="EMBL" id="JAVRRD010000003">
    <property type="protein sequence ID" value="KAK5061519.1"/>
    <property type="molecule type" value="Genomic_DNA"/>
</dbReference>
<dbReference type="SUPFAM" id="SSF51735">
    <property type="entry name" value="NAD(P)-binding Rossmann-fold domains"/>
    <property type="match status" value="1"/>
</dbReference>
<protein>
    <recommendedName>
        <fullName evidence="1">Ketopantoate reductase N-terminal domain-containing protein</fullName>
    </recommendedName>
</protein>
<dbReference type="GeneID" id="89976228"/>
<feature type="domain" description="Ketopantoate reductase N-terminal" evidence="1">
    <location>
        <begin position="9"/>
        <end position="85"/>
    </location>
</feature>
<gene>
    <name evidence="2" type="ORF">LTR84_008063</name>
</gene>
<dbReference type="Pfam" id="PF02558">
    <property type="entry name" value="ApbA"/>
    <property type="match status" value="1"/>
</dbReference>
<comment type="caution">
    <text evidence="2">The sequence shown here is derived from an EMBL/GenBank/DDBJ whole genome shotgun (WGS) entry which is preliminary data.</text>
</comment>
<accession>A0AAV9NQE2</accession>
<dbReference type="RefSeq" id="XP_064710616.1">
    <property type="nucleotide sequence ID" value="XM_064851613.1"/>
</dbReference>
<organism evidence="2 3">
    <name type="scientific">Exophiala bonariae</name>
    <dbReference type="NCBI Taxonomy" id="1690606"/>
    <lineage>
        <taxon>Eukaryota</taxon>
        <taxon>Fungi</taxon>
        <taxon>Dikarya</taxon>
        <taxon>Ascomycota</taxon>
        <taxon>Pezizomycotina</taxon>
        <taxon>Eurotiomycetes</taxon>
        <taxon>Chaetothyriomycetidae</taxon>
        <taxon>Chaetothyriales</taxon>
        <taxon>Herpotrichiellaceae</taxon>
        <taxon>Exophiala</taxon>
    </lineage>
</organism>
<dbReference type="InterPro" id="IPR013332">
    <property type="entry name" value="KPR_N"/>
</dbReference>
<dbReference type="AlphaFoldDB" id="A0AAV9NQE2"/>
<dbReference type="InterPro" id="IPR036291">
    <property type="entry name" value="NAD(P)-bd_dom_sf"/>
</dbReference>
<dbReference type="Proteomes" id="UP001358417">
    <property type="component" value="Unassembled WGS sequence"/>
</dbReference>
<evidence type="ECO:0000313" key="2">
    <source>
        <dbReference type="EMBL" id="KAK5061519.1"/>
    </source>
</evidence>
<keyword evidence="3" id="KW-1185">Reference proteome</keyword>